<dbReference type="KEGG" id="sof:NCTC11214_01850"/>
<dbReference type="InterPro" id="IPR001179">
    <property type="entry name" value="PPIase_FKBP_dom"/>
</dbReference>
<evidence type="ECO:0000256" key="1">
    <source>
        <dbReference type="ARBA" id="ARBA00000971"/>
    </source>
</evidence>
<evidence type="ECO:0000259" key="6">
    <source>
        <dbReference type="PROSITE" id="PS50059"/>
    </source>
</evidence>
<reference evidence="7 8" key="1">
    <citation type="submission" date="2018-12" db="EMBL/GenBank/DDBJ databases">
        <authorList>
            <consortium name="Pathogen Informatics"/>
        </authorList>
    </citation>
    <scope>NUCLEOTIDE SEQUENCE [LARGE SCALE GENOMIC DNA]</scope>
    <source>
        <strain evidence="7 8">NCTC11214</strain>
    </source>
</reference>
<dbReference type="InterPro" id="IPR046357">
    <property type="entry name" value="PPIase_dom_sf"/>
</dbReference>
<evidence type="ECO:0000256" key="2">
    <source>
        <dbReference type="ARBA" id="ARBA00023110"/>
    </source>
</evidence>
<keyword evidence="2 3" id="KW-0697">Rotamase</keyword>
<comment type="similarity">
    <text evidence="4">Belongs to the FKBP-type PPIase family.</text>
</comment>
<comment type="catalytic activity">
    <reaction evidence="1 3 4">
        <text>[protein]-peptidylproline (omega=180) = [protein]-peptidylproline (omega=0)</text>
        <dbReference type="Rhea" id="RHEA:16237"/>
        <dbReference type="Rhea" id="RHEA-COMP:10747"/>
        <dbReference type="Rhea" id="RHEA-COMP:10748"/>
        <dbReference type="ChEBI" id="CHEBI:83833"/>
        <dbReference type="ChEBI" id="CHEBI:83834"/>
        <dbReference type="EC" id="5.2.1.8"/>
    </reaction>
</comment>
<dbReference type="EMBL" id="LR134117">
    <property type="protein sequence ID" value="VDZ55754.1"/>
    <property type="molecule type" value="Genomic_DNA"/>
</dbReference>
<organism evidence="7 8">
    <name type="scientific">Serratia odorifera</name>
    <dbReference type="NCBI Taxonomy" id="618"/>
    <lineage>
        <taxon>Bacteria</taxon>
        <taxon>Pseudomonadati</taxon>
        <taxon>Pseudomonadota</taxon>
        <taxon>Gammaproteobacteria</taxon>
        <taxon>Enterobacterales</taxon>
        <taxon>Yersiniaceae</taxon>
        <taxon>Serratia</taxon>
    </lineage>
</organism>
<sequence>MAKADSMANAARQQVVKKRTQQDRQYVAQFSRQKGVKRSPMGFWYRVDYAGDRPLAKDAVIEVVVKEQLTDGSVVQDMELSGKVLAQPLSAYPPLFREAISQLNNHGSLTMVVPPELAYGETGYPPKVPPNATMVYQLRIDNSQEP</sequence>
<gene>
    <name evidence="7" type="primary">fkpA_2</name>
    <name evidence="7" type="ORF">NCTC11214_01850</name>
</gene>
<dbReference type="EC" id="5.2.1.8" evidence="4"/>
<dbReference type="Pfam" id="PF00254">
    <property type="entry name" value="FKBP_C"/>
    <property type="match status" value="1"/>
</dbReference>
<evidence type="ECO:0000313" key="7">
    <source>
        <dbReference type="EMBL" id="VDZ55754.1"/>
    </source>
</evidence>
<dbReference type="GO" id="GO:0003755">
    <property type="term" value="F:peptidyl-prolyl cis-trans isomerase activity"/>
    <property type="evidence" value="ECO:0007669"/>
    <property type="project" value="UniProtKB-UniRule"/>
</dbReference>
<evidence type="ECO:0000313" key="8">
    <source>
        <dbReference type="Proteomes" id="UP000281391"/>
    </source>
</evidence>
<dbReference type="AlphaFoldDB" id="A0A3S4FLM1"/>
<dbReference type="PROSITE" id="PS50059">
    <property type="entry name" value="FKBP_PPIASE"/>
    <property type="match status" value="1"/>
</dbReference>
<dbReference type="Gene3D" id="3.10.50.40">
    <property type="match status" value="1"/>
</dbReference>
<evidence type="ECO:0000256" key="4">
    <source>
        <dbReference type="RuleBase" id="RU003915"/>
    </source>
</evidence>
<dbReference type="Proteomes" id="UP000281391">
    <property type="component" value="Chromosome"/>
</dbReference>
<evidence type="ECO:0000256" key="3">
    <source>
        <dbReference type="PROSITE-ProRule" id="PRU00277"/>
    </source>
</evidence>
<feature type="domain" description="PPIase FKBP-type" evidence="6">
    <location>
        <begin position="58"/>
        <end position="144"/>
    </location>
</feature>
<accession>A0A3S4FLM1</accession>
<protein>
    <recommendedName>
        <fullName evidence="4">Peptidyl-prolyl cis-trans isomerase</fullName>
        <ecNumber evidence="4">5.2.1.8</ecNumber>
    </recommendedName>
</protein>
<feature type="region of interest" description="Disordered" evidence="5">
    <location>
        <begin position="1"/>
        <end position="22"/>
    </location>
</feature>
<keyword evidence="3 4" id="KW-0413">Isomerase</keyword>
<name>A0A3S4FLM1_SEROD</name>
<proteinExistence type="inferred from homology"/>
<evidence type="ECO:0000256" key="5">
    <source>
        <dbReference type="SAM" id="MobiDB-lite"/>
    </source>
</evidence>
<dbReference type="SUPFAM" id="SSF54534">
    <property type="entry name" value="FKBP-like"/>
    <property type="match status" value="1"/>
</dbReference>